<dbReference type="PANTHER" id="PTHR46438">
    <property type="entry name" value="ALPHA/BETA-HYDROLASES SUPERFAMILY PROTEIN"/>
    <property type="match status" value="1"/>
</dbReference>
<dbReference type="Gene3D" id="3.40.50.1820">
    <property type="entry name" value="alpha/beta hydrolase"/>
    <property type="match status" value="1"/>
</dbReference>
<dbReference type="GO" id="GO:0016787">
    <property type="term" value="F:hydrolase activity"/>
    <property type="evidence" value="ECO:0007669"/>
    <property type="project" value="UniProtKB-KW"/>
</dbReference>
<name>A0A934JQZ9_9GAMM</name>
<keyword evidence="2" id="KW-0378">Hydrolase</keyword>
<feature type="domain" description="AB hydrolase-1" evidence="1">
    <location>
        <begin position="28"/>
        <end position="263"/>
    </location>
</feature>
<keyword evidence="3" id="KW-1185">Reference proteome</keyword>
<dbReference type="SUPFAM" id="SSF53474">
    <property type="entry name" value="alpha/beta-Hydrolases"/>
    <property type="match status" value="1"/>
</dbReference>
<dbReference type="InterPro" id="IPR000073">
    <property type="entry name" value="AB_hydrolase_1"/>
</dbReference>
<organism evidence="2 3">
    <name type="scientific">Marinomonas transparens</name>
    <dbReference type="NCBI Taxonomy" id="2795388"/>
    <lineage>
        <taxon>Bacteria</taxon>
        <taxon>Pseudomonadati</taxon>
        <taxon>Pseudomonadota</taxon>
        <taxon>Gammaproteobacteria</taxon>
        <taxon>Oceanospirillales</taxon>
        <taxon>Oceanospirillaceae</taxon>
        <taxon>Marinomonas</taxon>
    </lineage>
</organism>
<sequence length="272" mass="30814">MNTWTLPHNFEFKGRKVKYGISGEGEPLVLVHGTPWSSFNLRHLIHDLSRDYTVYYFDLLGYGESDKSDADVSLGIQNKLLDALIDHWKLEESFIVGHDFGGTTVLRNHILDKRRYKKIVVIDPVALSPWGSPFFKHIEQHESAFAGVPDYIHAAIVEAYIKTAAHQALDQETIDGILTPWISEGGKSAFYRQIAQADSRFTDEFQHKFADVSAPTLILWGEEDTWIPCEQAHVLQSKIEGSKLVTVPNAGHLVIEENPTVLVTEIRRFFKA</sequence>
<dbReference type="EMBL" id="JAEMNX010000020">
    <property type="protein sequence ID" value="MBJ7539083.1"/>
    <property type="molecule type" value="Genomic_DNA"/>
</dbReference>
<reference evidence="2" key="1">
    <citation type="submission" date="2020-12" db="EMBL/GenBank/DDBJ databases">
        <title>Marinomonas arctica sp. nov., a psychrotolerant bacterium isolated from the Arctic.</title>
        <authorList>
            <person name="Zhang Y."/>
        </authorList>
    </citation>
    <scope>NUCLEOTIDE SEQUENCE</scope>
    <source>
        <strain evidence="2">C1424</strain>
    </source>
</reference>
<evidence type="ECO:0000259" key="1">
    <source>
        <dbReference type="Pfam" id="PF12697"/>
    </source>
</evidence>
<dbReference type="AlphaFoldDB" id="A0A934JQZ9"/>
<dbReference type="Pfam" id="PF12697">
    <property type="entry name" value="Abhydrolase_6"/>
    <property type="match status" value="1"/>
</dbReference>
<proteinExistence type="predicted"/>
<dbReference type="RefSeq" id="WP_199469484.1">
    <property type="nucleotide sequence ID" value="NZ_JAEMNX010000020.1"/>
</dbReference>
<dbReference type="InterPro" id="IPR029058">
    <property type="entry name" value="AB_hydrolase_fold"/>
</dbReference>
<dbReference type="PRINTS" id="PR00111">
    <property type="entry name" value="ABHYDROLASE"/>
</dbReference>
<comment type="caution">
    <text evidence="2">The sequence shown here is derived from an EMBL/GenBank/DDBJ whole genome shotgun (WGS) entry which is preliminary data.</text>
</comment>
<evidence type="ECO:0000313" key="2">
    <source>
        <dbReference type="EMBL" id="MBJ7539083.1"/>
    </source>
</evidence>
<protein>
    <submittedName>
        <fullName evidence="2">Alpha/beta hydrolase</fullName>
    </submittedName>
</protein>
<gene>
    <name evidence="2" type="ORF">I8J31_15505</name>
</gene>
<dbReference type="PANTHER" id="PTHR46438:SF11">
    <property type="entry name" value="LIPASE-RELATED"/>
    <property type="match status" value="1"/>
</dbReference>
<accession>A0A934JQZ9</accession>
<dbReference type="Proteomes" id="UP000628710">
    <property type="component" value="Unassembled WGS sequence"/>
</dbReference>
<evidence type="ECO:0000313" key="3">
    <source>
        <dbReference type="Proteomes" id="UP000628710"/>
    </source>
</evidence>